<dbReference type="OrthoDB" id="9788465at2"/>
<evidence type="ECO:0000313" key="1">
    <source>
        <dbReference type="EMBL" id="PVZ65778.1"/>
    </source>
</evidence>
<dbReference type="Pfam" id="PF07308">
    <property type="entry name" value="DUF1456"/>
    <property type="match status" value="2"/>
</dbReference>
<dbReference type="RefSeq" id="WP_116688518.1">
    <property type="nucleotide sequence ID" value="NZ_CAWNYD010000009.1"/>
</dbReference>
<name>A0A2V1GUB2_9GAMM</name>
<dbReference type="Proteomes" id="UP000244906">
    <property type="component" value="Unassembled WGS sequence"/>
</dbReference>
<organism evidence="1 2">
    <name type="scientific">Pelagibaculum spongiae</name>
    <dbReference type="NCBI Taxonomy" id="2080658"/>
    <lineage>
        <taxon>Bacteria</taxon>
        <taxon>Pseudomonadati</taxon>
        <taxon>Pseudomonadota</taxon>
        <taxon>Gammaproteobacteria</taxon>
        <taxon>Oceanospirillales</taxon>
        <taxon>Pelagibaculum</taxon>
    </lineage>
</organism>
<keyword evidence="2" id="KW-1185">Reference proteome</keyword>
<comment type="caution">
    <text evidence="1">The sequence shown here is derived from an EMBL/GenBank/DDBJ whole genome shotgun (WGS) entry which is preliminary data.</text>
</comment>
<evidence type="ECO:0000313" key="2">
    <source>
        <dbReference type="Proteomes" id="UP000244906"/>
    </source>
</evidence>
<dbReference type="InterPro" id="IPR009921">
    <property type="entry name" value="YehS-like"/>
</dbReference>
<sequence>MTNNDVLRRIRYIYDYGDDKMIAIFKSGESAVSRETLSNWLKKDDHADFEPCMDIELAHFLNGFINEHRGKQEGKKPIVEEKLTKNIIMRKLKIALNYTDIDILETLASEEFTLSKHELSAFFRKPEHKHYRVMKNQVLRLFLKGLQAKIRKK</sequence>
<dbReference type="PANTHER" id="PTHR37805">
    <property type="entry name" value="CYTOPLASMIC PROTEIN-RELATED"/>
    <property type="match status" value="1"/>
</dbReference>
<gene>
    <name evidence="1" type="ORF">DC094_17770</name>
</gene>
<dbReference type="PANTHER" id="PTHR37805:SF1">
    <property type="entry name" value="CYTOPLASMIC PROTEIN"/>
    <property type="match status" value="1"/>
</dbReference>
<protein>
    <submittedName>
        <fullName evidence="1">DUF1456 domain-containing protein</fullName>
    </submittedName>
</protein>
<accession>A0A2V1GUB2</accession>
<dbReference type="AlphaFoldDB" id="A0A2V1GUB2"/>
<proteinExistence type="predicted"/>
<reference evidence="1 2" key="1">
    <citation type="submission" date="2018-04" db="EMBL/GenBank/DDBJ databases">
        <title>Thalassorhabdus spongiae gen. nov., sp. nov., isolated from a marine sponge in South-West Iceland.</title>
        <authorList>
            <person name="Knobloch S."/>
            <person name="Daussin A."/>
            <person name="Johannsson R."/>
            <person name="Marteinsson V.T."/>
        </authorList>
    </citation>
    <scope>NUCLEOTIDE SEQUENCE [LARGE SCALE GENOMIC DNA]</scope>
    <source>
        <strain evidence="1 2">Hp12</strain>
    </source>
</reference>
<dbReference type="EMBL" id="QDDL01000009">
    <property type="protein sequence ID" value="PVZ65778.1"/>
    <property type="molecule type" value="Genomic_DNA"/>
</dbReference>